<dbReference type="Proteomes" id="UP001652620">
    <property type="component" value="Chromosome 5"/>
</dbReference>
<comment type="subcellular location">
    <subcellularLocation>
        <location evidence="1">Cell membrane</location>
        <topology evidence="1">Multi-pass membrane protein</topology>
    </subcellularLocation>
</comment>
<dbReference type="InterPro" id="IPR013604">
    <property type="entry name" value="7TM_chemorcpt"/>
</dbReference>
<evidence type="ECO:0000313" key="7">
    <source>
        <dbReference type="Proteomes" id="UP001652620"/>
    </source>
</evidence>
<accession>A0ABM3K155</accession>
<protein>
    <submittedName>
        <fullName evidence="8">Gustatory receptor 77a</fullName>
    </submittedName>
</protein>
<gene>
    <name evidence="8" type="primary">LOC125778996</name>
</gene>
<reference evidence="8" key="1">
    <citation type="submission" date="2025-08" db="UniProtKB">
        <authorList>
            <consortium name="RefSeq"/>
        </authorList>
    </citation>
    <scope>IDENTIFICATION</scope>
    <source>
        <tissue evidence="8">Adult</tissue>
    </source>
</reference>
<proteinExistence type="predicted"/>
<evidence type="ECO:0000256" key="6">
    <source>
        <dbReference type="SAM" id="Phobius"/>
    </source>
</evidence>
<organism evidence="7 8">
    <name type="scientific">Bactrocera dorsalis</name>
    <name type="common">Oriental fruit fly</name>
    <name type="synonym">Dacus dorsalis</name>
    <dbReference type="NCBI Taxonomy" id="27457"/>
    <lineage>
        <taxon>Eukaryota</taxon>
        <taxon>Metazoa</taxon>
        <taxon>Ecdysozoa</taxon>
        <taxon>Arthropoda</taxon>
        <taxon>Hexapoda</taxon>
        <taxon>Insecta</taxon>
        <taxon>Pterygota</taxon>
        <taxon>Neoptera</taxon>
        <taxon>Endopterygota</taxon>
        <taxon>Diptera</taxon>
        <taxon>Brachycera</taxon>
        <taxon>Muscomorpha</taxon>
        <taxon>Tephritoidea</taxon>
        <taxon>Tephritidae</taxon>
        <taxon>Bactrocera</taxon>
        <taxon>Bactrocera</taxon>
    </lineage>
</organism>
<feature type="transmembrane region" description="Helical" evidence="6">
    <location>
        <begin position="215"/>
        <end position="239"/>
    </location>
</feature>
<dbReference type="GeneID" id="125778996"/>
<evidence type="ECO:0000256" key="2">
    <source>
        <dbReference type="ARBA" id="ARBA00022475"/>
    </source>
</evidence>
<name>A0ABM3K155_BACDO</name>
<keyword evidence="5 6" id="KW-0472">Membrane</keyword>
<keyword evidence="4 6" id="KW-1133">Transmembrane helix</keyword>
<evidence type="ECO:0000256" key="5">
    <source>
        <dbReference type="ARBA" id="ARBA00023136"/>
    </source>
</evidence>
<dbReference type="Pfam" id="PF08395">
    <property type="entry name" value="7tm_7"/>
    <property type="match status" value="1"/>
</dbReference>
<evidence type="ECO:0000256" key="3">
    <source>
        <dbReference type="ARBA" id="ARBA00022692"/>
    </source>
</evidence>
<feature type="transmembrane region" description="Helical" evidence="6">
    <location>
        <begin position="83"/>
        <end position="104"/>
    </location>
</feature>
<keyword evidence="3 6" id="KW-0812">Transmembrane</keyword>
<dbReference type="RefSeq" id="XP_049315219.1">
    <property type="nucleotide sequence ID" value="XM_049459262.1"/>
</dbReference>
<keyword evidence="2" id="KW-1003">Cell membrane</keyword>
<feature type="transmembrane region" description="Helical" evidence="6">
    <location>
        <begin position="116"/>
        <end position="136"/>
    </location>
</feature>
<feature type="transmembrane region" description="Helical" evidence="6">
    <location>
        <begin position="182"/>
        <end position="203"/>
    </location>
</feature>
<evidence type="ECO:0000256" key="1">
    <source>
        <dbReference type="ARBA" id="ARBA00004651"/>
    </source>
</evidence>
<sequence>MQQDSFQRYFNSNFIVDCILQGGYRVNTWLGITAYVYQRAVPHKRRTERQHRHGGRRFKFRQKSRPPLNTQISQVYFSRPLRYYSLFILLIVMFSLEFVARTMYFNQVFLRNSAVLSFVGFSRFTFLHICVIGTLIRQYRKQRELITCTNRMLRLQRRISRIASQLGSNAGHIPSRPQYDRYTAFMLCCKLIPLLLSPTWTIFIVRIEHVLQRPVYLVALLILYYCQLALQLTLGTYFVNTLILAQQSKKVNTLLRTV</sequence>
<evidence type="ECO:0000256" key="4">
    <source>
        <dbReference type="ARBA" id="ARBA00022989"/>
    </source>
</evidence>
<evidence type="ECO:0000313" key="8">
    <source>
        <dbReference type="RefSeq" id="XP_049315219.1"/>
    </source>
</evidence>
<keyword evidence="7" id="KW-1185">Reference proteome</keyword>
<keyword evidence="8" id="KW-0675">Receptor</keyword>